<keyword evidence="8" id="KW-0157">Chromophore</keyword>
<feature type="domain" description="Phytochrome chromophore attachment site" evidence="10">
    <location>
        <begin position="149"/>
        <end position="313"/>
    </location>
</feature>
<dbReference type="OrthoDB" id="9760752at2"/>
<evidence type="ECO:0000256" key="7">
    <source>
        <dbReference type="ARBA" id="ARBA00022777"/>
    </source>
</evidence>
<keyword evidence="4" id="KW-0600">Photoreceptor protein</keyword>
<name>A0A1E5Q8Z2_9PROT</name>
<reference evidence="13" key="1">
    <citation type="submission" date="2016-07" db="EMBL/GenBank/DDBJ databases">
        <authorList>
            <person name="Florea S."/>
            <person name="Webb J.S."/>
            <person name="Jaromczyk J."/>
            <person name="Schardl C.L."/>
        </authorList>
    </citation>
    <scope>NUCLEOTIDE SEQUENCE [LARGE SCALE GENOMIC DNA]</scope>
    <source>
        <strain evidence="13">MV-1</strain>
    </source>
</reference>
<dbReference type="InterPro" id="IPR036890">
    <property type="entry name" value="HATPase_C_sf"/>
</dbReference>
<comment type="catalytic activity">
    <reaction evidence="1">
        <text>ATP + protein L-histidine = ADP + protein N-phospho-L-histidine.</text>
        <dbReference type="EC" id="2.7.13.3"/>
    </reaction>
</comment>
<evidence type="ECO:0000259" key="11">
    <source>
        <dbReference type="PROSITE" id="PS50109"/>
    </source>
</evidence>
<dbReference type="InterPro" id="IPR035965">
    <property type="entry name" value="PAS-like_dom_sf"/>
</dbReference>
<evidence type="ECO:0000313" key="12">
    <source>
        <dbReference type="EMBL" id="OEJ67383.1"/>
    </source>
</evidence>
<dbReference type="AlphaFoldDB" id="A0A1E5Q8Z2"/>
<dbReference type="SUPFAM" id="SSF55781">
    <property type="entry name" value="GAF domain-like"/>
    <property type="match status" value="2"/>
</dbReference>
<sequence>MDTRSLEEILSMPRSTCEAEPIHRAPGVHPSGVLVILGLSNFEIIAYSKNASTHFDFSPNLLGQSLLELLPDLKSTVEAVTNSPRSPFCATNLVYNGRSFGTVVHRDENRLLVELFPQEEPTIAGIPLNEVSSGSSFFGIVRQIREAKDLRELAQVAAQEIRKATHYDRVLIYRFDKDGHGEVIGEDISPDWDQNFLGFFFPESDIPAQARALYRRSVLRYLPSVNAEPVPLVSGGDPAEAEPFDIGIAWGRSQSPIHLMYQKNLGVDGAMSISIMHENHLWGMVVCHHRTPHYVSLPSMLLAVNIAEAFSMHFGDVEHIEEHVARENHAKLHAKLLEQIAGSDSVFEAISSGPVTLKDLFFASSSAAIVYQDETNHDRVLIVGESPPDSDIIRYSEWLRANVITPLQPIYTTECISAEFQDFKQHAEIASGALVCAVGEDHQNLLIWFRPEIIKTIHWGGNPYEKINSSDSKIALPRRSFDRWTEIKRNHSRPWPSWKLVIAESLRNAFNDLILRQLRTMRLLNNELARSNRVKTDFLANMSHELRTPLNAIIGFSSSIRSELFGALGHFKYGEYANDIEGAGQHLLSLINDILDISAIEAEKIELFEEPYSVQDIIDNSLLLVQGRAHDQDIKLVCSIKNSPVIIKIDARRIKQVLINLMSNAIKFTPKMGAVTISDKCTDDGGYCFVISDTGIGMSEDEIERALQPFGQVRDGMEISHEGSGLGLPLSKRLVELQGGELIINSEKGKGTTINVCFPPDRVVAARP</sequence>
<dbReference type="SMART" id="SM00387">
    <property type="entry name" value="HATPase_c"/>
    <property type="match status" value="1"/>
</dbReference>
<protein>
    <recommendedName>
        <fullName evidence="3">histidine kinase</fullName>
        <ecNumber evidence="3">2.7.13.3</ecNumber>
    </recommendedName>
</protein>
<evidence type="ECO:0000259" key="10">
    <source>
        <dbReference type="PROSITE" id="PS50046"/>
    </source>
</evidence>
<dbReference type="InterPro" id="IPR003594">
    <property type="entry name" value="HATPase_dom"/>
</dbReference>
<dbReference type="Proteomes" id="UP000095347">
    <property type="component" value="Unassembled WGS sequence"/>
</dbReference>
<dbReference type="InterPro" id="IPR005467">
    <property type="entry name" value="His_kinase_dom"/>
</dbReference>
<dbReference type="EC" id="2.7.13.3" evidence="3"/>
<comment type="similarity">
    <text evidence="2">In the N-terminal section; belongs to the phytochrome family.</text>
</comment>
<dbReference type="GO" id="GO:0009584">
    <property type="term" value="P:detection of visible light"/>
    <property type="evidence" value="ECO:0007669"/>
    <property type="project" value="InterPro"/>
</dbReference>
<evidence type="ECO:0000256" key="4">
    <source>
        <dbReference type="ARBA" id="ARBA00022543"/>
    </source>
</evidence>
<dbReference type="Pfam" id="PF00512">
    <property type="entry name" value="HisKA"/>
    <property type="match status" value="1"/>
</dbReference>
<dbReference type="InterPro" id="IPR029016">
    <property type="entry name" value="GAF-like_dom_sf"/>
</dbReference>
<evidence type="ECO:0000313" key="13">
    <source>
        <dbReference type="Proteomes" id="UP000095347"/>
    </source>
</evidence>
<dbReference type="PANTHER" id="PTHR43047:SF63">
    <property type="entry name" value="HISTIDINE KINASE"/>
    <property type="match status" value="1"/>
</dbReference>
<dbReference type="InterPro" id="IPR036097">
    <property type="entry name" value="HisK_dim/P_sf"/>
</dbReference>
<evidence type="ECO:0000256" key="3">
    <source>
        <dbReference type="ARBA" id="ARBA00012438"/>
    </source>
</evidence>
<evidence type="ECO:0000256" key="1">
    <source>
        <dbReference type="ARBA" id="ARBA00000085"/>
    </source>
</evidence>
<organism evidence="12 13">
    <name type="scientific">Magnetovibrio blakemorei</name>
    <dbReference type="NCBI Taxonomy" id="28181"/>
    <lineage>
        <taxon>Bacteria</taxon>
        <taxon>Pseudomonadati</taxon>
        <taxon>Pseudomonadota</taxon>
        <taxon>Alphaproteobacteria</taxon>
        <taxon>Rhodospirillales</taxon>
        <taxon>Magnetovibrionaceae</taxon>
        <taxon>Magnetovibrio</taxon>
    </lineage>
</organism>
<dbReference type="PRINTS" id="PR01033">
    <property type="entry name" value="PHYTOCHROME"/>
</dbReference>
<dbReference type="SUPFAM" id="SSF55785">
    <property type="entry name" value="PYP-like sensor domain (PAS domain)"/>
    <property type="match status" value="1"/>
</dbReference>
<dbReference type="CDD" id="cd00082">
    <property type="entry name" value="HisKA"/>
    <property type="match status" value="1"/>
</dbReference>
<dbReference type="Gene3D" id="3.30.450.40">
    <property type="match status" value="1"/>
</dbReference>
<evidence type="ECO:0000256" key="6">
    <source>
        <dbReference type="ARBA" id="ARBA00022679"/>
    </source>
</evidence>
<dbReference type="RefSeq" id="WP_069957845.1">
    <property type="nucleotide sequence ID" value="NZ_MCGG01000022.1"/>
</dbReference>
<dbReference type="SMART" id="SM00388">
    <property type="entry name" value="HisKA"/>
    <property type="match status" value="1"/>
</dbReference>
<dbReference type="InterPro" id="IPR013654">
    <property type="entry name" value="PAS_2"/>
</dbReference>
<keyword evidence="6" id="KW-0808">Transferase</keyword>
<dbReference type="Pfam" id="PF00360">
    <property type="entry name" value="PHY"/>
    <property type="match status" value="1"/>
</dbReference>
<dbReference type="InterPro" id="IPR003661">
    <property type="entry name" value="HisK_dim/P_dom"/>
</dbReference>
<dbReference type="PANTHER" id="PTHR43047">
    <property type="entry name" value="TWO-COMPONENT HISTIDINE PROTEIN KINASE"/>
    <property type="match status" value="1"/>
</dbReference>
<dbReference type="GO" id="GO:0000155">
    <property type="term" value="F:phosphorelay sensor kinase activity"/>
    <property type="evidence" value="ECO:0007669"/>
    <property type="project" value="InterPro"/>
</dbReference>
<dbReference type="PROSITE" id="PS50109">
    <property type="entry name" value="HIS_KIN"/>
    <property type="match status" value="1"/>
</dbReference>
<dbReference type="InterPro" id="IPR003018">
    <property type="entry name" value="GAF"/>
</dbReference>
<dbReference type="PROSITE" id="PS50046">
    <property type="entry name" value="PHYTOCHROME_2"/>
    <property type="match status" value="1"/>
</dbReference>
<dbReference type="InterPro" id="IPR001294">
    <property type="entry name" value="Phytochrome"/>
</dbReference>
<dbReference type="GO" id="GO:0006355">
    <property type="term" value="P:regulation of DNA-templated transcription"/>
    <property type="evidence" value="ECO:0007669"/>
    <property type="project" value="InterPro"/>
</dbReference>
<dbReference type="Gene3D" id="3.30.450.20">
    <property type="entry name" value="PAS domain"/>
    <property type="match status" value="1"/>
</dbReference>
<accession>A0A1E5Q8Z2</accession>
<dbReference type="Gene3D" id="3.30.450.270">
    <property type="match status" value="1"/>
</dbReference>
<evidence type="ECO:0000256" key="2">
    <source>
        <dbReference type="ARBA" id="ARBA00006402"/>
    </source>
</evidence>
<proteinExistence type="inferred from homology"/>
<keyword evidence="9" id="KW-0675">Receptor</keyword>
<dbReference type="InterPro" id="IPR013515">
    <property type="entry name" value="Phytochrome_cen-reg"/>
</dbReference>
<dbReference type="STRING" id="28181.BEN30_09640"/>
<dbReference type="Pfam" id="PF02518">
    <property type="entry name" value="HATPase_c"/>
    <property type="match status" value="1"/>
</dbReference>
<dbReference type="Pfam" id="PF01590">
    <property type="entry name" value="GAF"/>
    <property type="match status" value="1"/>
</dbReference>
<feature type="domain" description="Histidine kinase" evidence="11">
    <location>
        <begin position="541"/>
        <end position="762"/>
    </location>
</feature>
<evidence type="ECO:0000256" key="9">
    <source>
        <dbReference type="ARBA" id="ARBA00023170"/>
    </source>
</evidence>
<dbReference type="GO" id="GO:0009881">
    <property type="term" value="F:photoreceptor activity"/>
    <property type="evidence" value="ECO:0007669"/>
    <property type="project" value="UniProtKB-KW"/>
</dbReference>
<comment type="caution">
    <text evidence="12">The sequence shown here is derived from an EMBL/GenBank/DDBJ whole genome shotgun (WGS) entry which is preliminary data.</text>
</comment>
<dbReference type="Pfam" id="PF08446">
    <property type="entry name" value="PAS_2"/>
    <property type="match status" value="1"/>
</dbReference>
<dbReference type="SUPFAM" id="SSF47384">
    <property type="entry name" value="Homodimeric domain of signal transducing histidine kinase"/>
    <property type="match status" value="1"/>
</dbReference>
<keyword evidence="7" id="KW-0418">Kinase</keyword>
<evidence type="ECO:0000256" key="5">
    <source>
        <dbReference type="ARBA" id="ARBA00022606"/>
    </source>
</evidence>
<dbReference type="GO" id="GO:0005886">
    <property type="term" value="C:plasma membrane"/>
    <property type="evidence" value="ECO:0007669"/>
    <property type="project" value="TreeGrafter"/>
</dbReference>
<dbReference type="InterPro" id="IPR043150">
    <property type="entry name" value="Phytochrome_PHY_sf"/>
</dbReference>
<dbReference type="SUPFAM" id="SSF55874">
    <property type="entry name" value="ATPase domain of HSP90 chaperone/DNA topoisomerase II/histidine kinase"/>
    <property type="match status" value="1"/>
</dbReference>
<dbReference type="EMBL" id="MCGG01000022">
    <property type="protein sequence ID" value="OEJ67383.1"/>
    <property type="molecule type" value="Genomic_DNA"/>
</dbReference>
<gene>
    <name evidence="12" type="ORF">BEN30_09640</name>
</gene>
<evidence type="ECO:0000256" key="8">
    <source>
        <dbReference type="ARBA" id="ARBA00022991"/>
    </source>
</evidence>
<keyword evidence="5" id="KW-0716">Sensory transduction</keyword>
<dbReference type="InterPro" id="IPR016132">
    <property type="entry name" value="Phyto_chromo_attachment"/>
</dbReference>
<dbReference type="Gene3D" id="3.30.565.10">
    <property type="entry name" value="Histidine kinase-like ATPase, C-terminal domain"/>
    <property type="match status" value="1"/>
</dbReference>
<dbReference type="Gene3D" id="1.10.287.130">
    <property type="match status" value="1"/>
</dbReference>
<dbReference type="GO" id="GO:0009927">
    <property type="term" value="F:histidine phosphotransfer kinase activity"/>
    <property type="evidence" value="ECO:0007669"/>
    <property type="project" value="TreeGrafter"/>
</dbReference>
<keyword evidence="13" id="KW-1185">Reference proteome</keyword>